<organism evidence="1 2">
    <name type="scientific">Anaerofilum hominis</name>
    <dbReference type="NCBI Taxonomy" id="2763016"/>
    <lineage>
        <taxon>Bacteria</taxon>
        <taxon>Bacillati</taxon>
        <taxon>Bacillota</taxon>
        <taxon>Clostridia</taxon>
        <taxon>Eubacteriales</taxon>
        <taxon>Oscillospiraceae</taxon>
        <taxon>Anaerofilum</taxon>
    </lineage>
</organism>
<comment type="caution">
    <text evidence="1">The sequence shown here is derived from an EMBL/GenBank/DDBJ whole genome shotgun (WGS) entry which is preliminary data.</text>
</comment>
<name>A0A923L1G6_9FIRM</name>
<dbReference type="EMBL" id="JACONZ010000004">
    <property type="protein sequence ID" value="MBC5581977.1"/>
    <property type="molecule type" value="Genomic_DNA"/>
</dbReference>
<dbReference type="RefSeq" id="WP_186888351.1">
    <property type="nucleotide sequence ID" value="NZ_JACONZ010000004.1"/>
</dbReference>
<dbReference type="AlphaFoldDB" id="A0A923L1G6"/>
<keyword evidence="2" id="KW-1185">Reference proteome</keyword>
<reference evidence="1" key="1">
    <citation type="submission" date="2020-08" db="EMBL/GenBank/DDBJ databases">
        <title>Genome public.</title>
        <authorList>
            <person name="Liu C."/>
            <person name="Sun Q."/>
        </authorList>
    </citation>
    <scope>NUCLEOTIDE SEQUENCE</scope>
    <source>
        <strain evidence="1">BX8</strain>
    </source>
</reference>
<proteinExistence type="predicted"/>
<protein>
    <submittedName>
        <fullName evidence="1">Uncharacterized protein</fullName>
    </submittedName>
</protein>
<accession>A0A923L1G6</accession>
<evidence type="ECO:0000313" key="2">
    <source>
        <dbReference type="Proteomes" id="UP000659630"/>
    </source>
</evidence>
<sequence>MKVKIRTREFHFSMPLPVSMIGFAVKLIPAGAFDKMAVNTPEPYRCLVTKETVTMVLEQCLDVLKENRGLEAVHVEARDGTFISIRL</sequence>
<gene>
    <name evidence="1" type="ORF">H8S23_10700</name>
</gene>
<dbReference type="Proteomes" id="UP000659630">
    <property type="component" value="Unassembled WGS sequence"/>
</dbReference>
<evidence type="ECO:0000313" key="1">
    <source>
        <dbReference type="EMBL" id="MBC5581977.1"/>
    </source>
</evidence>